<feature type="binding site" evidence="3">
    <location>
        <position position="224"/>
    </location>
    <ligand>
        <name>Ca(2+)</name>
        <dbReference type="ChEBI" id="CHEBI:29108"/>
    </ligand>
</feature>
<dbReference type="Gene3D" id="3.30.1530.10">
    <property type="entry name" value="manganese catalase, domain 2, chain A"/>
    <property type="match status" value="1"/>
</dbReference>
<feature type="binding site" evidence="3">
    <location>
        <position position="61"/>
    </location>
    <ligand>
        <name>Ca(2+)</name>
        <dbReference type="ChEBI" id="CHEBI:29108"/>
    </ligand>
</feature>
<evidence type="ECO:0000256" key="4">
    <source>
        <dbReference type="SAM" id="MobiDB-lite"/>
    </source>
</evidence>
<evidence type="ECO:0000256" key="2">
    <source>
        <dbReference type="PIRSR" id="PIRSR607760-1"/>
    </source>
</evidence>
<comment type="cofactor">
    <cofactor evidence="3">
        <name>Ca(2+)</name>
        <dbReference type="ChEBI" id="CHEBI:29108"/>
    </cofactor>
    <text evidence="3">Binds 1 Ca(2+) ion per subunit.</text>
</comment>
<sequence length="281" mass="31475">MFYHIKELQYTAKPSKPDPVYAKKLQEILGGQYGEISVMMQYLFQGWNCRAEGKYRDMILDIATEEIAHVEMIATMIAQLLDNAPAHDQEQGAKDPVIEAVLGGMNPQHAIVNGLGAQPNDSVGYPWTARYTVASGNLLADFRANLNAESQGRLQAVRLYEMTTDPAVRDMLSFLIARDTMHQNQWLAAIEELEQSQGIVVPSTFNKEYEKQEVSYSFMNYSEGEESRAGRWASGPTLDGQSTFEYVQSPKAMGQKPKLEPGAKYIHGTPPLNFKLEQDSE</sequence>
<feature type="region of interest" description="Disordered" evidence="4">
    <location>
        <begin position="250"/>
        <end position="281"/>
    </location>
</feature>
<evidence type="ECO:0000313" key="5">
    <source>
        <dbReference type="EMBL" id="RCW63729.1"/>
    </source>
</evidence>
<feature type="binding site" evidence="2">
    <location>
        <position position="69"/>
    </location>
    <ligand>
        <name>Mn(2+)</name>
        <dbReference type="ChEBI" id="CHEBI:29035"/>
        <label>1</label>
    </ligand>
</feature>
<gene>
    <name evidence="5" type="ORF">DFR57_1166</name>
</gene>
<dbReference type="Gene3D" id="1.20.1260.10">
    <property type="match status" value="1"/>
</dbReference>
<evidence type="ECO:0000256" key="3">
    <source>
        <dbReference type="PIRSR" id="PIRSR607760-2"/>
    </source>
</evidence>
<dbReference type="SUPFAM" id="SSF47240">
    <property type="entry name" value="Ferritin-like"/>
    <property type="match status" value="1"/>
</dbReference>
<dbReference type="Pfam" id="PF05067">
    <property type="entry name" value="Mn_catalase"/>
    <property type="match status" value="1"/>
</dbReference>
<comment type="cofactor">
    <cofactor evidence="2">
        <name>Mn(2+)</name>
        <dbReference type="ChEBI" id="CHEBI:29035"/>
    </cofactor>
    <text evidence="2">Binds 2 manganese ions per subunit.</text>
</comment>
<accession>A0A368X7R3</accession>
<feature type="binding site" evidence="3">
    <location>
        <position position="57"/>
    </location>
    <ligand>
        <name>Ca(2+)</name>
        <dbReference type="ChEBI" id="CHEBI:29108"/>
    </ligand>
</feature>
<dbReference type="OrthoDB" id="9800585at2"/>
<dbReference type="GO" id="GO:0046872">
    <property type="term" value="F:metal ion binding"/>
    <property type="evidence" value="ECO:0007669"/>
    <property type="project" value="UniProtKB-KW"/>
</dbReference>
<keyword evidence="6" id="KW-1185">Reference proteome</keyword>
<proteinExistence type="inferred from homology"/>
<organism evidence="5 6">
    <name type="scientific">Saliterribacillus persicus</name>
    <dbReference type="NCBI Taxonomy" id="930114"/>
    <lineage>
        <taxon>Bacteria</taxon>
        <taxon>Bacillati</taxon>
        <taxon>Bacillota</taxon>
        <taxon>Bacilli</taxon>
        <taxon>Bacillales</taxon>
        <taxon>Bacillaceae</taxon>
        <taxon>Saliterribacillus</taxon>
    </lineage>
</organism>
<dbReference type="InterPro" id="IPR027407">
    <property type="entry name" value="Mn_catalase_C"/>
</dbReference>
<dbReference type="InterPro" id="IPR007760">
    <property type="entry name" value="Mn_catalase"/>
</dbReference>
<feature type="binding site" evidence="2">
    <location>
        <position position="35"/>
    </location>
    <ligand>
        <name>Mn(2+)</name>
        <dbReference type="ChEBI" id="CHEBI:29035"/>
        <label>1</label>
    </ligand>
</feature>
<keyword evidence="2" id="KW-0479">Metal-binding</keyword>
<feature type="binding site" evidence="3">
    <location>
        <position position="220"/>
    </location>
    <ligand>
        <name>Ca(2+)</name>
        <dbReference type="ChEBI" id="CHEBI:29108"/>
    </ligand>
</feature>
<dbReference type="InterPro" id="IPR039377">
    <property type="entry name" value="Mn_catalase_dom"/>
</dbReference>
<evidence type="ECO:0000256" key="1">
    <source>
        <dbReference type="ARBA" id="ARBA00007644"/>
    </source>
</evidence>
<dbReference type="RefSeq" id="WP_114354101.1">
    <property type="nucleotide sequence ID" value="NZ_QPJJ01000016.1"/>
</dbReference>
<dbReference type="AlphaFoldDB" id="A0A368X7R3"/>
<keyword evidence="3" id="KW-0106">Calcium</keyword>
<reference evidence="5 6" key="1">
    <citation type="submission" date="2018-07" db="EMBL/GenBank/DDBJ databases">
        <title>Genomic Encyclopedia of Type Strains, Phase IV (KMG-IV): sequencing the most valuable type-strain genomes for metagenomic binning, comparative biology and taxonomic classification.</title>
        <authorList>
            <person name="Goeker M."/>
        </authorList>
    </citation>
    <scope>NUCLEOTIDE SEQUENCE [LARGE SCALE GENOMIC DNA]</scope>
    <source>
        <strain evidence="5 6">DSM 27696</strain>
    </source>
</reference>
<evidence type="ECO:0000313" key="6">
    <source>
        <dbReference type="Proteomes" id="UP000252585"/>
    </source>
</evidence>
<dbReference type="EMBL" id="QPJJ01000016">
    <property type="protein sequence ID" value="RCW63729.1"/>
    <property type="molecule type" value="Genomic_DNA"/>
</dbReference>
<name>A0A368X7R3_9BACI</name>
<protein>
    <submittedName>
        <fullName evidence="5">Mn-containing catalase</fullName>
    </submittedName>
</protein>
<feature type="binding site" evidence="2">
    <location>
        <position position="149"/>
    </location>
    <ligand>
        <name>Mn(2+)</name>
        <dbReference type="ChEBI" id="CHEBI:29035"/>
        <label>1</label>
    </ligand>
</feature>
<keyword evidence="2" id="KW-0464">Manganese</keyword>
<feature type="binding site" evidence="2">
    <location>
        <position position="66"/>
    </location>
    <ligand>
        <name>Mn(2+)</name>
        <dbReference type="ChEBI" id="CHEBI:29035"/>
        <label>2</label>
    </ligand>
</feature>
<feature type="binding site" evidence="2">
    <location>
        <position position="182"/>
    </location>
    <ligand>
        <name>Mn(2+)</name>
        <dbReference type="ChEBI" id="CHEBI:29035"/>
        <label>1</label>
    </ligand>
</feature>
<dbReference type="InterPro" id="IPR009078">
    <property type="entry name" value="Ferritin-like_SF"/>
</dbReference>
<dbReference type="Proteomes" id="UP000252585">
    <property type="component" value="Unassembled WGS sequence"/>
</dbReference>
<dbReference type="CDD" id="cd01051">
    <property type="entry name" value="Mn_catalase"/>
    <property type="match status" value="1"/>
</dbReference>
<dbReference type="InterPro" id="IPR012347">
    <property type="entry name" value="Ferritin-like"/>
</dbReference>
<comment type="similarity">
    <text evidence="1">Belongs to the manganese catalase family.</text>
</comment>
<comment type="caution">
    <text evidence="5">The sequence shown here is derived from an EMBL/GenBank/DDBJ whole genome shotgun (WGS) entry which is preliminary data.</text>
</comment>
<feature type="binding site" evidence="3">
    <location>
        <position position="222"/>
    </location>
    <ligand>
        <name>Ca(2+)</name>
        <dbReference type="ChEBI" id="CHEBI:29108"/>
    </ligand>
</feature>